<sequence length="127" mass="14511">MVTQQALPLAAVTPRNIDAGFKVTGIYTLKRHIFSDDEFLLSTATDSPNPNIVEDSAKRIVVALHWPPQQWYQIFPNVGRGNHICYGGRLHWLQESYRRSLEEKRCTLFFLTSVISSTLKQYDTGVK</sequence>
<organism evidence="1 2">
    <name type="scientific">Ignelater luminosus</name>
    <name type="common">Cucubano</name>
    <name type="synonym">Pyrophorus luminosus</name>
    <dbReference type="NCBI Taxonomy" id="2038154"/>
    <lineage>
        <taxon>Eukaryota</taxon>
        <taxon>Metazoa</taxon>
        <taxon>Ecdysozoa</taxon>
        <taxon>Arthropoda</taxon>
        <taxon>Hexapoda</taxon>
        <taxon>Insecta</taxon>
        <taxon>Pterygota</taxon>
        <taxon>Neoptera</taxon>
        <taxon>Endopterygota</taxon>
        <taxon>Coleoptera</taxon>
        <taxon>Polyphaga</taxon>
        <taxon>Elateriformia</taxon>
        <taxon>Elateroidea</taxon>
        <taxon>Elateridae</taxon>
        <taxon>Agrypninae</taxon>
        <taxon>Pyrophorini</taxon>
        <taxon>Ignelater</taxon>
    </lineage>
</organism>
<name>A0A8K0CL40_IGNLU</name>
<evidence type="ECO:0000313" key="2">
    <source>
        <dbReference type="Proteomes" id="UP000801492"/>
    </source>
</evidence>
<dbReference type="EMBL" id="VTPC01067392">
    <property type="protein sequence ID" value="KAF2889388.1"/>
    <property type="molecule type" value="Genomic_DNA"/>
</dbReference>
<reference evidence="1" key="1">
    <citation type="submission" date="2019-08" db="EMBL/GenBank/DDBJ databases">
        <title>The genome of the North American firefly Photinus pyralis.</title>
        <authorList>
            <consortium name="Photinus pyralis genome working group"/>
            <person name="Fallon T.R."/>
            <person name="Sander Lower S.E."/>
            <person name="Weng J.-K."/>
        </authorList>
    </citation>
    <scope>NUCLEOTIDE SEQUENCE</scope>
    <source>
        <strain evidence="1">TRF0915ILg1</strain>
        <tissue evidence="1">Whole body</tissue>
    </source>
</reference>
<comment type="caution">
    <text evidence="1">The sequence shown here is derived from an EMBL/GenBank/DDBJ whole genome shotgun (WGS) entry which is preliminary data.</text>
</comment>
<proteinExistence type="predicted"/>
<feature type="non-terminal residue" evidence="1">
    <location>
        <position position="1"/>
    </location>
</feature>
<dbReference type="Proteomes" id="UP000801492">
    <property type="component" value="Unassembled WGS sequence"/>
</dbReference>
<dbReference type="OrthoDB" id="6780213at2759"/>
<evidence type="ECO:0000313" key="1">
    <source>
        <dbReference type="EMBL" id="KAF2889388.1"/>
    </source>
</evidence>
<keyword evidence="2" id="KW-1185">Reference proteome</keyword>
<dbReference type="AlphaFoldDB" id="A0A8K0CL40"/>
<protein>
    <submittedName>
        <fullName evidence="1">Uncharacterized protein</fullName>
    </submittedName>
</protein>
<gene>
    <name evidence="1" type="ORF">ILUMI_16785</name>
</gene>
<accession>A0A8K0CL40</accession>